<dbReference type="AlphaFoldDB" id="A0A484UZI7"/>
<dbReference type="EMBL" id="CAADIO010000027">
    <property type="protein sequence ID" value="VFR91895.1"/>
    <property type="molecule type" value="Genomic_DNA"/>
</dbReference>
<accession>A0A484UZI7</accession>
<evidence type="ECO:0000313" key="1">
    <source>
        <dbReference type="EMBL" id="VFR91895.1"/>
    </source>
</evidence>
<reference evidence="1" key="1">
    <citation type="submission" date="2019-03" db="EMBL/GenBank/DDBJ databases">
        <authorList>
            <person name="Danneels B."/>
        </authorList>
    </citation>
    <scope>NUCLEOTIDE SEQUENCE</scope>
</reference>
<organism evidence="1">
    <name type="scientific">plant metagenome</name>
    <dbReference type="NCBI Taxonomy" id="1297885"/>
    <lineage>
        <taxon>unclassified sequences</taxon>
        <taxon>metagenomes</taxon>
        <taxon>organismal metagenomes</taxon>
    </lineage>
</organism>
<name>A0A484UZI7_9ZZZZ</name>
<sequence length="74" mass="7987">MVAARKQEPPRRAFGLLPPEGAVFCLGTARRQKGPPRRAFGLLPPEGAVFCLGTARRQKGPVPDGQRHCVQLLG</sequence>
<proteinExistence type="predicted"/>
<protein>
    <submittedName>
        <fullName evidence="1">Uncharacterized protein</fullName>
    </submittedName>
</protein>
<gene>
    <name evidence="1" type="ORF">RAN3_4264</name>
</gene>